<evidence type="ECO:0000313" key="3">
    <source>
        <dbReference type="Proteomes" id="UP001165677"/>
    </source>
</evidence>
<reference evidence="2" key="1">
    <citation type="submission" date="2022-10" db="EMBL/GenBank/DDBJ databases">
        <title>Flavobacterium sp. nov., a bacterium isolated from lake sediment.</title>
        <authorList>
            <person name="Qu J.-H."/>
        </authorList>
    </citation>
    <scope>NUCLEOTIDE SEQUENCE</scope>
    <source>
        <strain evidence="2">TH16-21</strain>
    </source>
</reference>
<keyword evidence="1" id="KW-1133">Transmembrane helix</keyword>
<dbReference type="InterPro" id="IPR002838">
    <property type="entry name" value="AIM24"/>
</dbReference>
<dbReference type="SUPFAM" id="SSF51219">
    <property type="entry name" value="TRAP-like"/>
    <property type="match status" value="1"/>
</dbReference>
<proteinExistence type="predicted"/>
<protein>
    <submittedName>
        <fullName evidence="2">AIM24 family protein</fullName>
    </submittedName>
</protein>
<name>A0ABT3EKS5_9FLAO</name>
<feature type="transmembrane region" description="Helical" evidence="1">
    <location>
        <begin position="230"/>
        <end position="248"/>
    </location>
</feature>
<dbReference type="Pfam" id="PF01987">
    <property type="entry name" value="AIM24"/>
    <property type="match status" value="1"/>
</dbReference>
<dbReference type="PANTHER" id="PTHR43657">
    <property type="entry name" value="TRYPTOPHAN RNA-BINDING ATTENUATOR PROTEIN-LIKE PROTEIN"/>
    <property type="match status" value="1"/>
</dbReference>
<dbReference type="PANTHER" id="PTHR43657:SF1">
    <property type="entry name" value="ALTERED INHERITANCE OF MITOCHONDRIA PROTEIN 24, MITOCHONDRIAL"/>
    <property type="match status" value="1"/>
</dbReference>
<keyword evidence="1" id="KW-0812">Transmembrane</keyword>
<dbReference type="RefSeq" id="WP_264369866.1">
    <property type="nucleotide sequence ID" value="NZ_JAPCIO010000014.1"/>
</dbReference>
<dbReference type="InterPro" id="IPR016031">
    <property type="entry name" value="Trp_RNA-bd_attenuator-like_dom"/>
</dbReference>
<comment type="caution">
    <text evidence="2">The sequence shown here is derived from an EMBL/GenBank/DDBJ whole genome shotgun (WGS) entry which is preliminary data.</text>
</comment>
<gene>
    <name evidence="2" type="ORF">OJ995_13215</name>
</gene>
<dbReference type="Gene3D" id="3.60.160.10">
    <property type="entry name" value="Mitochondrial biogenesis AIM24"/>
    <property type="match status" value="1"/>
</dbReference>
<accession>A0ABT3EKS5</accession>
<dbReference type="EMBL" id="JAPCIO010000014">
    <property type="protein sequence ID" value="MCW1149183.1"/>
    <property type="molecule type" value="Genomic_DNA"/>
</dbReference>
<sequence>MDVNLKTYGIFDINLKPKEIFLSERGAMSFCDGGIKYMPIEMNLFKSIKRFLGGESFFSIVKYENLSNIDQNLKLRYNDGFSFFYRNSLSSEILIIDLKKINGSLIVKSGAFFASTKDVIVDVYLDSNWGRSLFGYGKLFKQKITGTGTVFLKKDNWLYLEEIIIENGKSLVIDPKEVYAYSLDSLSKTNSKFSFFNFLSGEGFSSYNFHGPATIYTYKNKPSDFNTSSFLSSPIILIIILIIVMRVII</sequence>
<evidence type="ECO:0000313" key="2">
    <source>
        <dbReference type="EMBL" id="MCW1149183.1"/>
    </source>
</evidence>
<dbReference type="InterPro" id="IPR036983">
    <property type="entry name" value="AIM24_sf"/>
</dbReference>
<keyword evidence="3" id="KW-1185">Reference proteome</keyword>
<evidence type="ECO:0000256" key="1">
    <source>
        <dbReference type="SAM" id="Phobius"/>
    </source>
</evidence>
<organism evidence="2 3">
    <name type="scientific">Flavobacterium lacisediminis</name>
    <dbReference type="NCBI Taxonomy" id="2989705"/>
    <lineage>
        <taxon>Bacteria</taxon>
        <taxon>Pseudomonadati</taxon>
        <taxon>Bacteroidota</taxon>
        <taxon>Flavobacteriia</taxon>
        <taxon>Flavobacteriales</taxon>
        <taxon>Flavobacteriaceae</taxon>
        <taxon>Flavobacterium</taxon>
    </lineage>
</organism>
<keyword evidence="1" id="KW-0472">Membrane</keyword>
<dbReference type="Proteomes" id="UP001165677">
    <property type="component" value="Unassembled WGS sequence"/>
</dbReference>